<dbReference type="GO" id="GO:0032259">
    <property type="term" value="P:methylation"/>
    <property type="evidence" value="ECO:0007669"/>
    <property type="project" value="UniProtKB-KW"/>
</dbReference>
<reference evidence="2" key="1">
    <citation type="submission" date="2023-07" db="EMBL/GenBank/DDBJ databases">
        <title>A chromosome-level genome assembly of Lolium multiflorum.</title>
        <authorList>
            <person name="Chen Y."/>
            <person name="Copetti D."/>
            <person name="Kolliker R."/>
            <person name="Studer B."/>
        </authorList>
    </citation>
    <scope>NUCLEOTIDE SEQUENCE</scope>
    <source>
        <strain evidence="2">02402/16</strain>
        <tissue evidence="2">Leaf</tissue>
    </source>
</reference>
<keyword evidence="1" id="KW-0808">Transferase</keyword>
<sequence>MSHPPSENEIPFTDLLLLLPEAATTLGNDDGRQLLLSMVRSTHGREGTGLPAVAGLPHAISLHHPLLPLVRNLASMDHPSGAYLLKISNFSRLIISYGLNLQDIGVERLKQRTGVSQQCSNAEGRVILDSTYDLLHAWLMFSEKENHGCSLEDLLKENHRCSLEDLLTEMYRVMRPHGYAIITL</sequence>
<comment type="caution">
    <text evidence="2">The sequence shown here is derived from an EMBL/GenBank/DDBJ whole genome shotgun (WGS) entry which is preliminary data.</text>
</comment>
<dbReference type="AlphaFoldDB" id="A0AAD8TSY0"/>
<accession>A0AAD8TSY0</accession>
<protein>
    <submittedName>
        <fullName evidence="2">Uncharacterized protein</fullName>
    </submittedName>
</protein>
<gene>
    <name evidence="2" type="ORF">QYE76_047967</name>
</gene>
<evidence type="ECO:0000313" key="2">
    <source>
        <dbReference type="EMBL" id="KAK1687119.1"/>
    </source>
</evidence>
<dbReference type="EMBL" id="JAUUTY010000002">
    <property type="protein sequence ID" value="KAK1687119.1"/>
    <property type="molecule type" value="Genomic_DNA"/>
</dbReference>
<name>A0AAD8TSY0_LOLMU</name>
<dbReference type="InterPro" id="IPR004159">
    <property type="entry name" value="Put_SAM_MeTrfase"/>
</dbReference>
<dbReference type="Proteomes" id="UP001231189">
    <property type="component" value="Unassembled WGS sequence"/>
</dbReference>
<evidence type="ECO:0000313" key="3">
    <source>
        <dbReference type="Proteomes" id="UP001231189"/>
    </source>
</evidence>
<evidence type="ECO:0000256" key="1">
    <source>
        <dbReference type="ARBA" id="ARBA00022603"/>
    </source>
</evidence>
<proteinExistence type="predicted"/>
<keyword evidence="3" id="KW-1185">Reference proteome</keyword>
<keyword evidence="1" id="KW-0489">Methyltransferase</keyword>
<organism evidence="2 3">
    <name type="scientific">Lolium multiflorum</name>
    <name type="common">Italian ryegrass</name>
    <name type="synonym">Lolium perenne subsp. multiflorum</name>
    <dbReference type="NCBI Taxonomy" id="4521"/>
    <lineage>
        <taxon>Eukaryota</taxon>
        <taxon>Viridiplantae</taxon>
        <taxon>Streptophyta</taxon>
        <taxon>Embryophyta</taxon>
        <taxon>Tracheophyta</taxon>
        <taxon>Spermatophyta</taxon>
        <taxon>Magnoliopsida</taxon>
        <taxon>Liliopsida</taxon>
        <taxon>Poales</taxon>
        <taxon>Poaceae</taxon>
        <taxon>BOP clade</taxon>
        <taxon>Pooideae</taxon>
        <taxon>Poodae</taxon>
        <taxon>Poeae</taxon>
        <taxon>Poeae Chloroplast Group 2 (Poeae type)</taxon>
        <taxon>Loliodinae</taxon>
        <taxon>Loliinae</taxon>
        <taxon>Lolium</taxon>
    </lineage>
</organism>
<dbReference type="Pfam" id="PF03141">
    <property type="entry name" value="Methyltransf_29"/>
    <property type="match status" value="1"/>
</dbReference>
<dbReference type="GO" id="GO:0008168">
    <property type="term" value="F:methyltransferase activity"/>
    <property type="evidence" value="ECO:0007669"/>
    <property type="project" value="UniProtKB-KW"/>
</dbReference>